<evidence type="ECO:0000256" key="2">
    <source>
        <dbReference type="ARBA" id="ARBA00023015"/>
    </source>
</evidence>
<evidence type="ECO:0000259" key="7">
    <source>
        <dbReference type="PROSITE" id="PS51755"/>
    </source>
</evidence>
<dbReference type="InterPro" id="IPR027417">
    <property type="entry name" value="P-loop_NTPase"/>
</dbReference>
<gene>
    <name evidence="8" type="ORF">HNR73_000760</name>
</gene>
<evidence type="ECO:0000256" key="1">
    <source>
        <dbReference type="ARBA" id="ARBA00005820"/>
    </source>
</evidence>
<dbReference type="SUPFAM" id="SSF52540">
    <property type="entry name" value="P-loop containing nucleoside triphosphate hydrolases"/>
    <property type="match status" value="1"/>
</dbReference>
<dbReference type="RefSeq" id="WP_184785843.1">
    <property type="nucleotide sequence ID" value="NZ_BONT01000020.1"/>
</dbReference>
<dbReference type="InterPro" id="IPR051677">
    <property type="entry name" value="AfsR-DnrI-RedD_regulator"/>
</dbReference>
<comment type="similarity">
    <text evidence="1">Belongs to the AfsR/DnrI/RedD regulatory family.</text>
</comment>
<dbReference type="SMART" id="SM01043">
    <property type="entry name" value="BTAD"/>
    <property type="match status" value="1"/>
</dbReference>
<dbReference type="Gene3D" id="1.10.10.10">
    <property type="entry name" value="Winged helix-like DNA-binding domain superfamily/Winged helix DNA-binding domain"/>
    <property type="match status" value="1"/>
</dbReference>
<dbReference type="GO" id="GO:0043531">
    <property type="term" value="F:ADP binding"/>
    <property type="evidence" value="ECO:0007669"/>
    <property type="project" value="InterPro"/>
</dbReference>
<evidence type="ECO:0000256" key="6">
    <source>
        <dbReference type="SAM" id="MobiDB-lite"/>
    </source>
</evidence>
<evidence type="ECO:0000313" key="9">
    <source>
        <dbReference type="Proteomes" id="UP000548476"/>
    </source>
</evidence>
<dbReference type="InterPro" id="IPR001867">
    <property type="entry name" value="OmpR/PhoB-type_DNA-bd"/>
</dbReference>
<reference evidence="8 9" key="1">
    <citation type="submission" date="2020-08" db="EMBL/GenBank/DDBJ databases">
        <title>Genomic Encyclopedia of Type Strains, Phase IV (KMG-IV): sequencing the most valuable type-strain genomes for metagenomic binning, comparative biology and taxonomic classification.</title>
        <authorList>
            <person name="Goeker M."/>
        </authorList>
    </citation>
    <scope>NUCLEOTIDE SEQUENCE [LARGE SCALE GENOMIC DNA]</scope>
    <source>
        <strain evidence="8 9">YIM 65646</strain>
    </source>
</reference>
<keyword evidence="9" id="KW-1185">Reference proteome</keyword>
<dbReference type="AlphaFoldDB" id="A0A841FD30"/>
<sequence>MKFRVLGPLEVFDTTRWVSVGTAKSRALLATLLIDVGHIVPTDQIAHELWGDVPPKTVANQVHGQIARLRRAIGDVDGRMLVTRAPGYQLLLEPSMIDAHRFTDAVAAGREALVSGDARTASVRLHEALAWWRGPAFADVPATAAVQSAAARLEEQRLAALELRIEADLACGRYALLAGELQVLTERHPFREGLWRLRMLALYRSGRRADALTVFRDTRARFVDELGVEPGAELQSLHQRMLAADPELADVAAGTDPGHAAAVVAPAQLPPPPVLRGRDRVTAEVTATLTETGRMPVCVVHGMAGVGKTALALSVAHRLRPRFPDGQLWIDLRSADTRPVLPLDALGRFLRALGVPSASLPEDVDERSALYRSVMADRRMLVVLDNAVSETQVRPLLPGTPGSAVMMTAREWLSGLTDASSVHLDVLTPDAAIQLIAEGAEHPPGVAAEVADLCGYLPLALRVVAAKASGYPPRTLSELRDRLYDQRRRLDELSVPAMSVRTSLAVSWAELSEPDRRVLGVMAALDVSSFSAAAVGGLISGDPPAEAEATDRLDSLTGRHWLEAAGTGADGRRRYTLHDLVRLFVRRTEPAGDAVVADMLADWVRRARSAAAALPIRRLGVHVGREDDPTALPWFDAERHVLPGLVEQAVRLGRDADAVALAEYASAYCELRSAFTEWDAMVVALEPVIARAEPVLRIRALCLAAAADYSADRLELAEHRSRTAHDLAVAHGDTAGLAHSLSVQTYVAGFQGRIDLAYDLAGRSLERFEEVGDEHCAAFSRQALANTMARQPKYAEDACAQARIAAEWFVVNGDLIGQAGCCMALHHGLRELGDHRGSLEAAQRMQTLCRRAGDDRGVAVGQRLAGGAYLELGRLADAYRALTAALETNRRMKSESGVARSLVELSEAAARLGRNGEAQALLTEAAHAWRRLGREDLRTRALEQVAAFGSAVAAVGDEGGGEGLGVGWDAPRRLTNHRPAERASA</sequence>
<dbReference type="SMART" id="SM00862">
    <property type="entry name" value="Trans_reg_C"/>
    <property type="match status" value="1"/>
</dbReference>
<evidence type="ECO:0000256" key="3">
    <source>
        <dbReference type="ARBA" id="ARBA00023125"/>
    </source>
</evidence>
<dbReference type="PANTHER" id="PTHR35807">
    <property type="entry name" value="TRANSCRIPTIONAL REGULATOR REDD-RELATED"/>
    <property type="match status" value="1"/>
</dbReference>
<dbReference type="GO" id="GO:0000160">
    <property type="term" value="P:phosphorelay signal transduction system"/>
    <property type="evidence" value="ECO:0007669"/>
    <property type="project" value="InterPro"/>
</dbReference>
<dbReference type="GO" id="GO:0003677">
    <property type="term" value="F:DNA binding"/>
    <property type="evidence" value="ECO:0007669"/>
    <property type="project" value="UniProtKB-UniRule"/>
</dbReference>
<dbReference type="Pfam" id="PF00931">
    <property type="entry name" value="NB-ARC"/>
    <property type="match status" value="1"/>
</dbReference>
<accession>A0A841FD30</accession>
<evidence type="ECO:0000256" key="5">
    <source>
        <dbReference type="PROSITE-ProRule" id="PRU01091"/>
    </source>
</evidence>
<dbReference type="PROSITE" id="PS51755">
    <property type="entry name" value="OMPR_PHOB"/>
    <property type="match status" value="1"/>
</dbReference>
<proteinExistence type="inferred from homology"/>
<protein>
    <submittedName>
        <fullName evidence="8">DNA-binding SARP family transcriptional activator/tetratricopeptide (TPR) repeat protein</fullName>
    </submittedName>
</protein>
<feature type="domain" description="OmpR/PhoB-type" evidence="7">
    <location>
        <begin position="1"/>
        <end position="92"/>
    </location>
</feature>
<name>A0A841FD30_9ACTN</name>
<evidence type="ECO:0000313" key="8">
    <source>
        <dbReference type="EMBL" id="MBB6032913.1"/>
    </source>
</evidence>
<keyword evidence="3 5" id="KW-0238">DNA-binding</keyword>
<dbReference type="GO" id="GO:0006355">
    <property type="term" value="P:regulation of DNA-templated transcription"/>
    <property type="evidence" value="ECO:0007669"/>
    <property type="project" value="InterPro"/>
</dbReference>
<dbReference type="Gene3D" id="3.40.50.300">
    <property type="entry name" value="P-loop containing nucleotide triphosphate hydrolases"/>
    <property type="match status" value="1"/>
</dbReference>
<dbReference type="SUPFAM" id="SSF48452">
    <property type="entry name" value="TPR-like"/>
    <property type="match status" value="2"/>
</dbReference>
<dbReference type="PANTHER" id="PTHR35807:SF1">
    <property type="entry name" value="TRANSCRIPTIONAL REGULATOR REDD"/>
    <property type="match status" value="1"/>
</dbReference>
<dbReference type="Gene3D" id="1.25.40.10">
    <property type="entry name" value="Tetratricopeptide repeat domain"/>
    <property type="match status" value="2"/>
</dbReference>
<keyword evidence="4" id="KW-0804">Transcription</keyword>
<feature type="region of interest" description="Disordered" evidence="6">
    <location>
        <begin position="965"/>
        <end position="985"/>
    </location>
</feature>
<keyword evidence="2" id="KW-0805">Transcription regulation</keyword>
<dbReference type="CDD" id="cd15831">
    <property type="entry name" value="BTAD"/>
    <property type="match status" value="1"/>
</dbReference>
<organism evidence="8 9">
    <name type="scientific">Phytomonospora endophytica</name>
    <dbReference type="NCBI Taxonomy" id="714109"/>
    <lineage>
        <taxon>Bacteria</taxon>
        <taxon>Bacillati</taxon>
        <taxon>Actinomycetota</taxon>
        <taxon>Actinomycetes</taxon>
        <taxon>Micromonosporales</taxon>
        <taxon>Micromonosporaceae</taxon>
        <taxon>Phytomonospora</taxon>
    </lineage>
</organism>
<dbReference type="InterPro" id="IPR016032">
    <property type="entry name" value="Sig_transdc_resp-reg_C-effctor"/>
</dbReference>
<feature type="DNA-binding region" description="OmpR/PhoB-type" evidence="5">
    <location>
        <begin position="1"/>
        <end position="92"/>
    </location>
</feature>
<dbReference type="InterPro" id="IPR005158">
    <property type="entry name" value="BTAD"/>
</dbReference>
<dbReference type="Proteomes" id="UP000548476">
    <property type="component" value="Unassembled WGS sequence"/>
</dbReference>
<dbReference type="PRINTS" id="PR00364">
    <property type="entry name" value="DISEASERSIST"/>
</dbReference>
<dbReference type="EMBL" id="JACHGT010000002">
    <property type="protein sequence ID" value="MBB6032913.1"/>
    <property type="molecule type" value="Genomic_DNA"/>
</dbReference>
<dbReference type="InterPro" id="IPR002182">
    <property type="entry name" value="NB-ARC"/>
</dbReference>
<dbReference type="Pfam" id="PF03704">
    <property type="entry name" value="BTAD"/>
    <property type="match status" value="1"/>
</dbReference>
<evidence type="ECO:0000256" key="4">
    <source>
        <dbReference type="ARBA" id="ARBA00023163"/>
    </source>
</evidence>
<dbReference type="InterPro" id="IPR036388">
    <property type="entry name" value="WH-like_DNA-bd_sf"/>
</dbReference>
<dbReference type="InterPro" id="IPR011990">
    <property type="entry name" value="TPR-like_helical_dom_sf"/>
</dbReference>
<dbReference type="SUPFAM" id="SSF46894">
    <property type="entry name" value="C-terminal effector domain of the bipartite response regulators"/>
    <property type="match status" value="1"/>
</dbReference>
<dbReference type="Pfam" id="PF00486">
    <property type="entry name" value="Trans_reg_C"/>
    <property type="match status" value="1"/>
</dbReference>
<comment type="caution">
    <text evidence="8">The sequence shown here is derived from an EMBL/GenBank/DDBJ whole genome shotgun (WGS) entry which is preliminary data.</text>
</comment>